<dbReference type="EMBL" id="CP000360">
    <property type="protein sequence ID" value="ABF42553.1"/>
    <property type="molecule type" value="Genomic_DNA"/>
</dbReference>
<name>Q1IKP7_KORVE</name>
<proteinExistence type="predicted"/>
<reference evidence="1 2" key="1">
    <citation type="journal article" date="2009" name="Appl. Environ. Microbiol.">
        <title>Three genomes from the phylum Acidobacteria provide insight into the lifestyles of these microorganisms in soils.</title>
        <authorList>
            <person name="Ward N.L."/>
            <person name="Challacombe J.F."/>
            <person name="Janssen P.H."/>
            <person name="Henrissat B."/>
            <person name="Coutinho P.M."/>
            <person name="Wu M."/>
            <person name="Xie G."/>
            <person name="Haft D.H."/>
            <person name="Sait M."/>
            <person name="Badger J."/>
            <person name="Barabote R.D."/>
            <person name="Bradley B."/>
            <person name="Brettin T.S."/>
            <person name="Brinkac L.M."/>
            <person name="Bruce D."/>
            <person name="Creasy T."/>
            <person name="Daugherty S.C."/>
            <person name="Davidsen T.M."/>
            <person name="DeBoy R.T."/>
            <person name="Detter J.C."/>
            <person name="Dodson R.J."/>
            <person name="Durkin A.S."/>
            <person name="Ganapathy A."/>
            <person name="Gwinn-Giglio M."/>
            <person name="Han C.S."/>
            <person name="Khouri H."/>
            <person name="Kiss H."/>
            <person name="Kothari S.P."/>
            <person name="Madupu R."/>
            <person name="Nelson K.E."/>
            <person name="Nelson W.C."/>
            <person name="Paulsen I."/>
            <person name="Penn K."/>
            <person name="Ren Q."/>
            <person name="Rosovitz M.J."/>
            <person name="Selengut J.D."/>
            <person name="Shrivastava S."/>
            <person name="Sullivan S.A."/>
            <person name="Tapia R."/>
            <person name="Thompson L.S."/>
            <person name="Watkins K.L."/>
            <person name="Yang Q."/>
            <person name="Yu C."/>
            <person name="Zafar N."/>
            <person name="Zhou L."/>
            <person name="Kuske C.R."/>
        </authorList>
    </citation>
    <scope>NUCLEOTIDE SEQUENCE [LARGE SCALE GENOMIC DNA]</scope>
    <source>
        <strain evidence="1 2">Ellin345</strain>
    </source>
</reference>
<evidence type="ECO:0008006" key="3">
    <source>
        <dbReference type="Google" id="ProtNLM"/>
    </source>
</evidence>
<dbReference type="STRING" id="204669.Acid345_3552"/>
<keyword evidence="2" id="KW-1185">Reference proteome</keyword>
<dbReference type="AlphaFoldDB" id="Q1IKP7"/>
<dbReference type="Gene3D" id="3.40.50.150">
    <property type="entry name" value="Vaccinia Virus protein VP39"/>
    <property type="match status" value="1"/>
</dbReference>
<dbReference type="SUPFAM" id="SSF53335">
    <property type="entry name" value="S-adenosyl-L-methionine-dependent methyltransferases"/>
    <property type="match status" value="1"/>
</dbReference>
<dbReference type="Proteomes" id="UP000002432">
    <property type="component" value="Chromosome"/>
</dbReference>
<dbReference type="InterPro" id="IPR029063">
    <property type="entry name" value="SAM-dependent_MTases_sf"/>
</dbReference>
<dbReference type="OrthoDB" id="128649at2"/>
<evidence type="ECO:0000313" key="2">
    <source>
        <dbReference type="Proteomes" id="UP000002432"/>
    </source>
</evidence>
<organism evidence="1 2">
    <name type="scientific">Koribacter versatilis (strain Ellin345)</name>
    <dbReference type="NCBI Taxonomy" id="204669"/>
    <lineage>
        <taxon>Bacteria</taxon>
        <taxon>Pseudomonadati</taxon>
        <taxon>Acidobacteriota</taxon>
        <taxon>Terriglobia</taxon>
        <taxon>Terriglobales</taxon>
        <taxon>Candidatus Korobacteraceae</taxon>
        <taxon>Candidatus Korobacter</taxon>
    </lineage>
</organism>
<dbReference type="CDD" id="cd02440">
    <property type="entry name" value="AdoMet_MTases"/>
    <property type="match status" value="1"/>
</dbReference>
<accession>Q1IKP7</accession>
<dbReference type="KEGG" id="aba:Acid345_3552"/>
<dbReference type="EnsemblBacteria" id="ABF42553">
    <property type="protein sequence ID" value="ABF42553"/>
    <property type="gene ID" value="Acid345_3552"/>
</dbReference>
<protein>
    <recommendedName>
        <fullName evidence="3">CheR-type methyltransferase domain-containing protein</fullName>
    </recommendedName>
</protein>
<dbReference type="HOGENOM" id="CLU_579756_0_0_0"/>
<dbReference type="RefSeq" id="WP_011524352.1">
    <property type="nucleotide sequence ID" value="NC_008009.1"/>
</dbReference>
<gene>
    <name evidence="1" type="ordered locus">Acid345_3552</name>
</gene>
<dbReference type="eggNOG" id="COG1352">
    <property type="taxonomic scope" value="Bacteria"/>
</dbReference>
<evidence type="ECO:0000313" key="1">
    <source>
        <dbReference type="EMBL" id="ABF42553.1"/>
    </source>
</evidence>
<sequence>MSSRRIIAFLLLSAALGLGQLKPAHDITYSEAKPVLNDFSDDPPADLRGLTPAQVQAKWPAYVSEQDRSTRERLLQGDEDSLVNLLLYGTSFTKEPRLTAEFLKQNGMSINPAQRSVVSDILSRRANDVIAAMASPNAGERLRYMRGLMQKRGQNVDTPAAREKLHAYLLAAVSRVYSEFSQFEEKLQQAREAGDTGVEFAIRSTLFQQRGISLDTSIMPDYALEEALKEILRVHLFARDGIHRVAVIGPGLDFTDKAEGFDFYPQQTTQPFLLLDSLIRIGLSNPDQVELTTLDISPRVNEHVAAMRRNASQGKPYDIQMPLRGDKNWTAGAREFWQNAGSKIAAATKAVTVPPSEGKVEIRAIRVPTATVLRIHPRDENVVWQRLPLNEDEKYDLIVATNILVYYDEFHQALALANIQSMLKPGGLLLTNDGLPDVQTLSIHQIGGSSTAYSDEKEDGDHIIWYQYKPR</sequence>